<keyword evidence="2" id="KW-1185">Reference proteome</keyword>
<organism evidence="1 2">
    <name type="scientific">Nonomuraea rhodomycinica</name>
    <dbReference type="NCBI Taxonomy" id="1712872"/>
    <lineage>
        <taxon>Bacteria</taxon>
        <taxon>Bacillati</taxon>
        <taxon>Actinomycetota</taxon>
        <taxon>Actinomycetes</taxon>
        <taxon>Streptosporangiales</taxon>
        <taxon>Streptosporangiaceae</taxon>
        <taxon>Nonomuraea</taxon>
    </lineage>
</organism>
<gene>
    <name evidence="1" type="ORF">HT134_08125</name>
</gene>
<dbReference type="AlphaFoldDB" id="A0A7Y6M9E2"/>
<name>A0A7Y6M9E2_9ACTN</name>
<dbReference type="EMBL" id="JABWGO010000001">
    <property type="protein sequence ID" value="NUW40098.1"/>
    <property type="molecule type" value="Genomic_DNA"/>
</dbReference>
<protein>
    <submittedName>
        <fullName evidence="1">Uncharacterized protein</fullName>
    </submittedName>
</protein>
<reference evidence="1 2" key="1">
    <citation type="submission" date="2020-06" db="EMBL/GenBank/DDBJ databases">
        <authorList>
            <person name="Chanama M."/>
        </authorList>
    </citation>
    <scope>NUCLEOTIDE SEQUENCE [LARGE SCALE GENOMIC DNA]</scope>
    <source>
        <strain evidence="1 2">TBRC6557</strain>
    </source>
</reference>
<comment type="caution">
    <text evidence="1">The sequence shown here is derived from an EMBL/GenBank/DDBJ whole genome shotgun (WGS) entry which is preliminary data.</text>
</comment>
<dbReference type="Proteomes" id="UP000546126">
    <property type="component" value="Unassembled WGS sequence"/>
</dbReference>
<evidence type="ECO:0000313" key="2">
    <source>
        <dbReference type="Proteomes" id="UP000546126"/>
    </source>
</evidence>
<evidence type="ECO:0000313" key="1">
    <source>
        <dbReference type="EMBL" id="NUW40098.1"/>
    </source>
</evidence>
<accession>A0A7Y6M9E2</accession>
<sequence length="131" mass="13955">MGGRDAAPEDEAGRLVEALATVLGDLDPELRARYGFRVVEVPGGGPYVGLRDGKYLDVLWSAAEGLQECLMEVCRVVWPECPRHRLGLHAQGGSACAFGHVVGIDKLGPATCNILHAGSEETRVRLPIPPA</sequence>
<dbReference type="RefSeq" id="WP_175599532.1">
    <property type="nucleotide sequence ID" value="NZ_JABWGO010000001.1"/>
</dbReference>
<proteinExistence type="predicted"/>